<dbReference type="EMBL" id="MN740969">
    <property type="protein sequence ID" value="QHU20594.1"/>
    <property type="molecule type" value="Genomic_DNA"/>
</dbReference>
<reference evidence="1" key="1">
    <citation type="journal article" date="2020" name="Nature">
        <title>Giant virus diversity and host interactions through global metagenomics.</title>
        <authorList>
            <person name="Schulz F."/>
            <person name="Roux S."/>
            <person name="Paez-Espino D."/>
            <person name="Jungbluth S."/>
            <person name="Walsh D.A."/>
            <person name="Denef V.J."/>
            <person name="McMahon K.D."/>
            <person name="Konstantinidis K.T."/>
            <person name="Eloe-Fadrosh E.A."/>
            <person name="Kyrpides N.C."/>
            <person name="Woyke T."/>
        </authorList>
    </citation>
    <scope>NUCLEOTIDE SEQUENCE</scope>
    <source>
        <strain evidence="1">GVMAG-S-3300013093-109</strain>
    </source>
</reference>
<sequence>MLLETCQLLYTAHWILFYPELQQHKSAIKFSKEQKQLEIPEYMWYAPDCETTGEATYRPCHPHHPCSVWTRECSGNYLWLAELGMELAREYRFRFKKVHSCEKHIQWLYDNLPLTIPMLPKKGFAIAMDEEYRISKNPIVCYRNYYRKGKSGLIHYTGRNVPHWF</sequence>
<proteinExistence type="predicted"/>
<organism evidence="1">
    <name type="scientific">viral metagenome</name>
    <dbReference type="NCBI Taxonomy" id="1070528"/>
    <lineage>
        <taxon>unclassified sequences</taxon>
        <taxon>metagenomes</taxon>
        <taxon>organismal metagenomes</taxon>
    </lineage>
</organism>
<accession>A0A6C0KVS0</accession>
<evidence type="ECO:0000313" key="1">
    <source>
        <dbReference type="EMBL" id="QHU20594.1"/>
    </source>
</evidence>
<name>A0A6C0KVS0_9ZZZZ</name>
<protein>
    <submittedName>
        <fullName evidence="1">Uncharacterized protein</fullName>
    </submittedName>
</protein>
<dbReference type="AlphaFoldDB" id="A0A6C0KVS0"/>